<sequence length="325" mass="34728">MEPMEPVNVADNDPGGDCPTGTCGTDTYAAYDPMDSYGPMDEALGLPRPGEALTLSEIVEQNGNSFTKFWLRFMDAYERVYGREDRIKTAALFSPGEGREGWYEIVWNPVGTPYGASYGWTDHVSSDPWLFSNYEPAIFYTTLGNIFTSVNNIYFSPDVDPNSLSNAELDQLARRLKQAIEIEQDFQTWASWAGHAALVAVTVLALVSGVGAVVAAGSIALRAAAIVVLAVELSDAVALGSGYIGVNGGAGVNPLEDAAAFLGGVIDDEDGEKAARTMYQMVNIGVGLKGKWRALAIVPAGLNYGDPGALLQPSDAETVEEFRGY</sequence>
<evidence type="ECO:0000256" key="1">
    <source>
        <dbReference type="SAM" id="MobiDB-lite"/>
    </source>
</evidence>
<dbReference type="RefSeq" id="WP_100368873.1">
    <property type="nucleotide sequence ID" value="NZ_PGTY01000003.1"/>
</dbReference>
<proteinExistence type="predicted"/>
<name>A0A2M8W1W0_9RHOB</name>
<protein>
    <submittedName>
        <fullName evidence="2">Uncharacterized protein</fullName>
    </submittedName>
</protein>
<keyword evidence="3" id="KW-1185">Reference proteome</keyword>
<gene>
    <name evidence="2" type="ORF">BC777_2904</name>
</gene>
<organism evidence="2 3">
    <name type="scientific">Yoonia maricola</name>
    <dbReference type="NCBI Taxonomy" id="420999"/>
    <lineage>
        <taxon>Bacteria</taxon>
        <taxon>Pseudomonadati</taxon>
        <taxon>Pseudomonadota</taxon>
        <taxon>Alphaproteobacteria</taxon>
        <taxon>Rhodobacterales</taxon>
        <taxon>Paracoccaceae</taxon>
        <taxon>Yoonia</taxon>
    </lineage>
</organism>
<evidence type="ECO:0000313" key="3">
    <source>
        <dbReference type="Proteomes" id="UP000228531"/>
    </source>
</evidence>
<evidence type="ECO:0000313" key="2">
    <source>
        <dbReference type="EMBL" id="PJI84911.1"/>
    </source>
</evidence>
<feature type="region of interest" description="Disordered" evidence="1">
    <location>
        <begin position="1"/>
        <end position="21"/>
    </location>
</feature>
<dbReference type="EMBL" id="PGTY01000003">
    <property type="protein sequence ID" value="PJI84911.1"/>
    <property type="molecule type" value="Genomic_DNA"/>
</dbReference>
<dbReference type="Proteomes" id="UP000228531">
    <property type="component" value="Unassembled WGS sequence"/>
</dbReference>
<comment type="caution">
    <text evidence="2">The sequence shown here is derived from an EMBL/GenBank/DDBJ whole genome shotgun (WGS) entry which is preliminary data.</text>
</comment>
<accession>A0A2M8W1W0</accession>
<reference evidence="2 3" key="1">
    <citation type="submission" date="2017-11" db="EMBL/GenBank/DDBJ databases">
        <title>Genomic Encyclopedia of Archaeal and Bacterial Type Strains, Phase II (KMG-II): From Individual Species to Whole Genera.</title>
        <authorList>
            <person name="Goeker M."/>
        </authorList>
    </citation>
    <scope>NUCLEOTIDE SEQUENCE [LARGE SCALE GENOMIC DNA]</scope>
    <source>
        <strain evidence="2 3">DSM 29128</strain>
    </source>
</reference>
<dbReference type="OrthoDB" id="7838052at2"/>
<dbReference type="AlphaFoldDB" id="A0A2M8W1W0"/>